<evidence type="ECO:0000256" key="4">
    <source>
        <dbReference type="PROSITE-ProRule" id="PRU00027"/>
    </source>
</evidence>
<dbReference type="GO" id="GO:0003677">
    <property type="term" value="F:DNA binding"/>
    <property type="evidence" value="ECO:0007669"/>
    <property type="project" value="InterPro"/>
</dbReference>
<organism evidence="6 7">
    <name type="scientific">Corchorus capsularis</name>
    <name type="common">Jute</name>
    <dbReference type="NCBI Taxonomy" id="210143"/>
    <lineage>
        <taxon>Eukaryota</taxon>
        <taxon>Viridiplantae</taxon>
        <taxon>Streptophyta</taxon>
        <taxon>Embryophyta</taxon>
        <taxon>Tracheophyta</taxon>
        <taxon>Spermatophyta</taxon>
        <taxon>Magnoliopsida</taxon>
        <taxon>eudicotyledons</taxon>
        <taxon>Gunneridae</taxon>
        <taxon>Pentapetalae</taxon>
        <taxon>rosids</taxon>
        <taxon>malvids</taxon>
        <taxon>Malvales</taxon>
        <taxon>Malvaceae</taxon>
        <taxon>Grewioideae</taxon>
        <taxon>Apeibeae</taxon>
        <taxon>Corchorus</taxon>
    </lineage>
</organism>
<dbReference type="Gramene" id="OMO98029">
    <property type="protein sequence ID" value="OMO98029"/>
    <property type="gene ID" value="CCACVL1_04370"/>
</dbReference>
<evidence type="ECO:0000256" key="2">
    <source>
        <dbReference type="ARBA" id="ARBA00022771"/>
    </source>
</evidence>
<dbReference type="GO" id="GO:0008270">
    <property type="term" value="F:zinc ion binding"/>
    <property type="evidence" value="ECO:0007669"/>
    <property type="project" value="UniProtKB-KW"/>
</dbReference>
<dbReference type="OrthoDB" id="10450802at2759"/>
<dbReference type="EMBL" id="AWWV01007151">
    <property type="protein sequence ID" value="OMO98029.1"/>
    <property type="molecule type" value="Genomic_DNA"/>
</dbReference>
<comment type="caution">
    <text evidence="6">The sequence shown here is derived from an EMBL/GenBank/DDBJ whole genome shotgun (WGS) entry which is preliminary data.</text>
</comment>
<proteinExistence type="predicted"/>
<sequence length="186" mass="21620">MAGRRRDPAWEYGDLFPGKGQHVVCKFCGHVMWGIKRLKEHLAAKPGHVRKCEECPPDVRREMRERLMMFHTEEEHAEGLRARRLSLGREVGESSSTQTKTPAEIEDDEINQAIHKSLETFNEEQKCRNLLKEFGPNQDDPVANMSEEEFEKYLEENFPDNPLEKDFPEYFDDDVDFCDGDAADDE</sequence>
<evidence type="ECO:0000313" key="6">
    <source>
        <dbReference type="EMBL" id="OMO98029.1"/>
    </source>
</evidence>
<dbReference type="Proteomes" id="UP000188268">
    <property type="component" value="Unassembled WGS sequence"/>
</dbReference>
<dbReference type="InterPro" id="IPR003656">
    <property type="entry name" value="Znf_BED"/>
</dbReference>
<reference evidence="6 7" key="1">
    <citation type="submission" date="2013-09" db="EMBL/GenBank/DDBJ databases">
        <title>Corchorus capsularis genome sequencing.</title>
        <authorList>
            <person name="Alam M."/>
            <person name="Haque M.S."/>
            <person name="Islam M.S."/>
            <person name="Emdad E.M."/>
            <person name="Islam M.M."/>
            <person name="Ahmed B."/>
            <person name="Halim A."/>
            <person name="Hossen Q.M.M."/>
            <person name="Hossain M.Z."/>
            <person name="Ahmed R."/>
            <person name="Khan M.M."/>
            <person name="Islam R."/>
            <person name="Rashid M.M."/>
            <person name="Khan S.A."/>
            <person name="Rahman M.S."/>
            <person name="Alam M."/>
        </authorList>
    </citation>
    <scope>NUCLEOTIDE SEQUENCE [LARGE SCALE GENOMIC DNA]</scope>
    <source>
        <strain evidence="7">cv. CVL-1</strain>
        <tissue evidence="6">Whole seedling</tissue>
    </source>
</reference>
<keyword evidence="3" id="KW-0862">Zinc</keyword>
<dbReference type="STRING" id="210143.A0A1R3JT14"/>
<protein>
    <submittedName>
        <fullName evidence="6">Putative Zinc finger, BED-type</fullName>
    </submittedName>
</protein>
<name>A0A1R3JT14_COCAP</name>
<dbReference type="AlphaFoldDB" id="A0A1R3JT14"/>
<evidence type="ECO:0000259" key="5">
    <source>
        <dbReference type="PROSITE" id="PS50808"/>
    </source>
</evidence>
<keyword evidence="1" id="KW-0479">Metal-binding</keyword>
<evidence type="ECO:0000313" key="7">
    <source>
        <dbReference type="Proteomes" id="UP000188268"/>
    </source>
</evidence>
<dbReference type="PANTHER" id="PTHR46951:SF2">
    <property type="entry name" value="BED-TYPE DOMAIN-CONTAINING PROTEIN"/>
    <property type="match status" value="1"/>
</dbReference>
<keyword evidence="2 4" id="KW-0863">Zinc-finger</keyword>
<evidence type="ECO:0000256" key="1">
    <source>
        <dbReference type="ARBA" id="ARBA00022723"/>
    </source>
</evidence>
<feature type="domain" description="BED-type" evidence="5">
    <location>
        <begin position="4"/>
        <end position="59"/>
    </location>
</feature>
<dbReference type="PANTHER" id="PTHR46951">
    <property type="entry name" value="BED-TYPE DOMAIN-CONTAINING PROTEIN"/>
    <property type="match status" value="1"/>
</dbReference>
<gene>
    <name evidence="6" type="ORF">CCACVL1_04370</name>
</gene>
<dbReference type="PROSITE" id="PS50808">
    <property type="entry name" value="ZF_BED"/>
    <property type="match status" value="1"/>
</dbReference>
<accession>A0A1R3JT14</accession>
<keyword evidence="7" id="KW-1185">Reference proteome</keyword>
<evidence type="ECO:0000256" key="3">
    <source>
        <dbReference type="ARBA" id="ARBA00022833"/>
    </source>
</evidence>